<feature type="transmembrane region" description="Helical" evidence="1">
    <location>
        <begin position="160"/>
        <end position="180"/>
    </location>
</feature>
<reference evidence="2" key="2">
    <citation type="submission" date="2020-03" db="EMBL/GenBank/DDBJ databases">
        <authorList>
            <person name="Fu F.-F."/>
            <person name="Chen J."/>
        </authorList>
    </citation>
    <scope>NUCLEOTIDE SEQUENCE</scope>
    <source>
        <strain evidence="2">Lc1</strain>
    </source>
</reference>
<accession>A0A8H4CPM6</accession>
<protein>
    <submittedName>
        <fullName evidence="2">Uncharacterized protein</fullName>
    </submittedName>
</protein>
<dbReference type="Gene3D" id="1.20.58.340">
    <property type="entry name" value="Magnesium transport protein CorA, transmembrane region"/>
    <property type="match status" value="1"/>
</dbReference>
<dbReference type="AlphaFoldDB" id="A0A8H4CPM6"/>
<dbReference type="EMBL" id="WVTB01000027">
    <property type="protein sequence ID" value="KAF3807823.1"/>
    <property type="molecule type" value="Genomic_DNA"/>
</dbReference>
<evidence type="ECO:0000313" key="2">
    <source>
        <dbReference type="EMBL" id="KAF3807823.1"/>
    </source>
</evidence>
<keyword evidence="1" id="KW-1133">Transmembrane helix</keyword>
<gene>
    <name evidence="2" type="ORF">GCG54_00007557</name>
</gene>
<keyword evidence="3" id="KW-1185">Reference proteome</keyword>
<keyword evidence="1" id="KW-0472">Membrane</keyword>
<organism evidence="2 3">
    <name type="scientific">Colletotrichum gloeosporioides</name>
    <name type="common">Anthracnose fungus</name>
    <name type="synonym">Glomerella cingulata</name>
    <dbReference type="NCBI Taxonomy" id="474922"/>
    <lineage>
        <taxon>Eukaryota</taxon>
        <taxon>Fungi</taxon>
        <taxon>Dikarya</taxon>
        <taxon>Ascomycota</taxon>
        <taxon>Pezizomycotina</taxon>
        <taxon>Sordariomycetes</taxon>
        <taxon>Hypocreomycetidae</taxon>
        <taxon>Glomerellales</taxon>
        <taxon>Glomerellaceae</taxon>
        <taxon>Colletotrichum</taxon>
        <taxon>Colletotrichum gloeosporioides species complex</taxon>
    </lineage>
</organism>
<dbReference type="GeneID" id="69014701"/>
<evidence type="ECO:0000313" key="3">
    <source>
        <dbReference type="Proteomes" id="UP000613401"/>
    </source>
</evidence>
<keyword evidence="1" id="KW-0812">Transmembrane</keyword>
<sequence length="313" mass="36930">MLRRTNDGTKEILHATWLSLCNNLSEEQPTYDQRDASKQEETVLDVFTITRTDNIISRKQAENIQRILRTLMANIEENVAQITLWQNREKDRLAERPRWTFQDESRFRVIIHKLQVSNEHAIRELNRLHTKIFKLEESLVKKLEMIRSDLEERRGGETQLFTWVTVVFLPLGFATGVFSMSEAPTIQTLHSMIVTAVVAFVSIALLGPVVKTIISADLIRQPDFTNWNRKDWSDWQRDLRGTLKTPWEASTYVQLQVVVDRWKAGLRGIGRKIWDVLKRVCKMMVDRWELEFKARRRRRDFTPRAEDVEGRRQ</sequence>
<reference evidence="2" key="1">
    <citation type="journal article" date="2020" name="Phytopathology">
        <title>Genome sequence and comparative analysis of Colletotrichum gloeosporioides isolated from Liriodendron leaves.</title>
        <authorList>
            <person name="Fu F.F."/>
            <person name="Hao Z."/>
            <person name="Wang P."/>
            <person name="Lu Y."/>
            <person name="Xue L.J."/>
            <person name="Wei G."/>
            <person name="Tian Y."/>
            <person name="Baishi H."/>
            <person name="Xu H."/>
            <person name="Shi J."/>
            <person name="Cheng T."/>
            <person name="Wang G."/>
            <person name="Yi Y."/>
            <person name="Chen J."/>
        </authorList>
    </citation>
    <scope>NUCLEOTIDE SEQUENCE</scope>
    <source>
        <strain evidence="2">Lc1</strain>
    </source>
</reference>
<proteinExistence type="predicted"/>
<evidence type="ECO:0000256" key="1">
    <source>
        <dbReference type="SAM" id="Phobius"/>
    </source>
</evidence>
<dbReference type="Proteomes" id="UP000613401">
    <property type="component" value="Unassembled WGS sequence"/>
</dbReference>
<comment type="caution">
    <text evidence="2">The sequence shown here is derived from an EMBL/GenBank/DDBJ whole genome shotgun (WGS) entry which is preliminary data.</text>
</comment>
<dbReference type="RefSeq" id="XP_045266982.1">
    <property type="nucleotide sequence ID" value="XM_045407537.1"/>
</dbReference>
<feature type="transmembrane region" description="Helical" evidence="1">
    <location>
        <begin position="192"/>
        <end position="210"/>
    </location>
</feature>
<name>A0A8H4CPM6_COLGL</name>